<dbReference type="Proteomes" id="UP001141336">
    <property type="component" value="Unassembled WGS sequence"/>
</dbReference>
<dbReference type="InterPro" id="IPR002687">
    <property type="entry name" value="Nop_dom"/>
</dbReference>
<proteinExistence type="predicted"/>
<dbReference type="Gene3D" id="1.10.246.90">
    <property type="entry name" value="Nop domain"/>
    <property type="match status" value="1"/>
</dbReference>
<dbReference type="InterPro" id="IPR042239">
    <property type="entry name" value="Nop_C"/>
</dbReference>
<evidence type="ECO:0000313" key="3">
    <source>
        <dbReference type="Proteomes" id="UP001141336"/>
    </source>
</evidence>
<dbReference type="PROSITE" id="PS51358">
    <property type="entry name" value="NOP"/>
    <property type="match status" value="1"/>
</dbReference>
<keyword evidence="3" id="KW-1185">Reference proteome</keyword>
<reference evidence="2" key="1">
    <citation type="submission" date="2022-12" db="EMBL/GenBank/DDBJ databases">
        <title>Isolation and characterisation of novel Methanocorpusculum spp. from native Australian herbivores indicates the genus is ancestrally host-associated.</title>
        <authorList>
            <person name="Volmer J.G."/>
            <person name="Soo R.M."/>
            <person name="Evans P.N."/>
            <person name="Hoedt E.C."/>
            <person name="Astorga Alsina A.L."/>
            <person name="Woodcroft B.J."/>
            <person name="Tyson G.W."/>
            <person name="Hugenholtz P."/>
            <person name="Morrison M."/>
        </authorList>
    </citation>
    <scope>NUCLEOTIDE SEQUENCE</scope>
    <source>
        <strain evidence="2">CW153</strain>
    </source>
</reference>
<dbReference type="PANTHER" id="PTHR10894">
    <property type="entry name" value="NUCLEOLAR PROTEIN 5 NUCLEOLAR PROTEIN NOP5 NOP58"/>
    <property type="match status" value="1"/>
</dbReference>
<sequence>MYWYGSGTDISTDPAEVAARLRAVKTDMTAYVPCDWRQAQQLGLVRDRQEYLEAVRRVTIYMAEEGIAAASQEKDVELLQMVRTLDEMDTVINLLTERLVDWYISITPSFSRKYRGSGAGAARLLPMIGKKGTEPMKKVAKEILSMSAARTSLMKEVSHKAVVVIPNMSALVGGLVAARLMSRAGGLAAVARMPGSSIQVIGAEGALFSHIRTGTPSPKHGIVFQHRRVHNAPREVRGAVARALAAKLAIAARLDYFRGELDAVFVDAANARIDGLMGTGTGTEPMKKEVRK</sequence>
<dbReference type="Pfam" id="PF01798">
    <property type="entry name" value="Nop"/>
    <property type="match status" value="1"/>
</dbReference>
<dbReference type="InterPro" id="IPR036070">
    <property type="entry name" value="Nop_dom_sf"/>
</dbReference>
<dbReference type="InterPro" id="IPR045056">
    <property type="entry name" value="Nop56/Nop58"/>
</dbReference>
<comment type="caution">
    <text evidence="2">The sequence shown here is derived from an EMBL/GenBank/DDBJ whole genome shotgun (WGS) entry which is preliminary data.</text>
</comment>
<feature type="domain" description="Nop" evidence="1">
    <location>
        <begin position="164"/>
        <end position="278"/>
    </location>
</feature>
<gene>
    <name evidence="2" type="ORF">O0S09_07605</name>
</gene>
<dbReference type="EMBL" id="JAPTGC010000009">
    <property type="protein sequence ID" value="MCZ0863113.1"/>
    <property type="molecule type" value="Genomic_DNA"/>
</dbReference>
<dbReference type="PANTHER" id="PTHR10894:SF0">
    <property type="entry name" value="NUCLEOLAR PROTEIN 56"/>
    <property type="match status" value="1"/>
</dbReference>
<dbReference type="SUPFAM" id="SSF89124">
    <property type="entry name" value="Nop domain"/>
    <property type="match status" value="1"/>
</dbReference>
<name>A0ABT4IMY3_9EURY</name>
<organism evidence="2 3">
    <name type="scientific">Methanocorpusculum vombati</name>
    <dbReference type="NCBI Taxonomy" id="3002864"/>
    <lineage>
        <taxon>Archaea</taxon>
        <taxon>Methanobacteriati</taxon>
        <taxon>Methanobacteriota</taxon>
        <taxon>Stenosarchaea group</taxon>
        <taxon>Methanomicrobia</taxon>
        <taxon>Methanomicrobiales</taxon>
        <taxon>Methanocorpusculaceae</taxon>
        <taxon>Methanocorpusculum</taxon>
    </lineage>
</organism>
<evidence type="ECO:0000313" key="2">
    <source>
        <dbReference type="EMBL" id="MCZ0863113.1"/>
    </source>
</evidence>
<dbReference type="InterPro" id="IPR029012">
    <property type="entry name" value="Helix_hairpin_bin_sf"/>
</dbReference>
<dbReference type="Gene3D" id="1.10.287.660">
    <property type="entry name" value="Helix hairpin bin"/>
    <property type="match status" value="1"/>
</dbReference>
<evidence type="ECO:0000259" key="1">
    <source>
        <dbReference type="PROSITE" id="PS51358"/>
    </source>
</evidence>
<dbReference type="RefSeq" id="WP_268923373.1">
    <property type="nucleotide sequence ID" value="NZ_JAPTGC010000009.1"/>
</dbReference>
<accession>A0ABT4IMY3</accession>
<protein>
    <submittedName>
        <fullName evidence="2">RNA-processing protein</fullName>
    </submittedName>
</protein>